<evidence type="ECO:0000256" key="1">
    <source>
        <dbReference type="ARBA" id="ARBA00003041"/>
    </source>
</evidence>
<reference evidence="9" key="1">
    <citation type="submission" date="2022-08" db="EMBL/GenBank/DDBJ databases">
        <title>Genome Sequence of the sulphate-reducing bacterium, Pseudodesulfovibrio portus JCM14722.</title>
        <authorList>
            <person name="Kondo R."/>
            <person name="Kataoka T."/>
        </authorList>
    </citation>
    <scope>NUCLEOTIDE SEQUENCE</scope>
    <source>
        <strain evidence="9">JCM 14722</strain>
    </source>
</reference>
<keyword evidence="7" id="KW-1006">Bacterial flagellum protein export</keyword>
<evidence type="ECO:0000313" key="10">
    <source>
        <dbReference type="Proteomes" id="UP001061361"/>
    </source>
</evidence>
<evidence type="ECO:0000256" key="4">
    <source>
        <dbReference type="ARBA" id="ARBA00022448"/>
    </source>
</evidence>
<evidence type="ECO:0000313" key="9">
    <source>
        <dbReference type="EMBL" id="BDQ33283.1"/>
    </source>
</evidence>
<keyword evidence="10" id="KW-1185">Reference proteome</keyword>
<dbReference type="Gene3D" id="3.30.2320.30">
    <property type="entry name" value="ATP synthase, E subunit, C-terminal"/>
    <property type="match status" value="1"/>
</dbReference>
<evidence type="ECO:0000256" key="3">
    <source>
        <dbReference type="ARBA" id="ARBA00016507"/>
    </source>
</evidence>
<evidence type="ECO:0000256" key="6">
    <source>
        <dbReference type="ARBA" id="ARBA00022927"/>
    </source>
</evidence>
<keyword evidence="6" id="KW-0653">Protein transport</keyword>
<evidence type="ECO:0000259" key="8">
    <source>
        <dbReference type="Pfam" id="PF02108"/>
    </source>
</evidence>
<dbReference type="Proteomes" id="UP001061361">
    <property type="component" value="Chromosome"/>
</dbReference>
<sequence>MSLSKGKAGRKVNLSGKVLMGVNTPGPDEMTIQEIEGKRQLTWDDATNEEYLNRVREKARQAAKEIKLLAELEAEALRATSAHDGYNEGLAKAQEFVDKHLQDISAKGENLFRQLGAQGTNIYEERREDIIALIKLAVRKTLKVELSEKRTESLEALMREALDRLDSKRELTVKCHPEDVQSLEEFLTTIQERDPSLKYWTVKADPDIQTGGVIVEGAGCRVDNTIDTRWEGVEPIFDQLADQVTTGEEG</sequence>
<name>A0ABM8APH8_9BACT</name>
<keyword evidence="5" id="KW-1005">Bacterial flagellum biogenesis</keyword>
<comment type="function">
    <text evidence="1">Needed for flagellar regrowth and assembly.</text>
</comment>
<dbReference type="RefSeq" id="WP_264983337.1">
    <property type="nucleotide sequence ID" value="NZ_AP026708.1"/>
</dbReference>
<protein>
    <recommendedName>
        <fullName evidence="3">Flagellar assembly protein FliH</fullName>
    </recommendedName>
</protein>
<dbReference type="PANTHER" id="PTHR34982:SF1">
    <property type="entry name" value="FLAGELLAR ASSEMBLY PROTEIN FLIH"/>
    <property type="match status" value="1"/>
</dbReference>
<evidence type="ECO:0000256" key="5">
    <source>
        <dbReference type="ARBA" id="ARBA00022795"/>
    </source>
</evidence>
<gene>
    <name evidence="9" type="ORF">JCM14722_08250</name>
</gene>
<proteinExistence type="inferred from homology"/>
<dbReference type="InterPro" id="IPR038495">
    <property type="entry name" value="ATPase_E_C"/>
</dbReference>
<dbReference type="Pfam" id="PF02108">
    <property type="entry name" value="FliH"/>
    <property type="match status" value="1"/>
</dbReference>
<feature type="domain" description="Flagellar assembly protein FliH/Type III secretion system HrpE" evidence="8">
    <location>
        <begin position="109"/>
        <end position="231"/>
    </location>
</feature>
<dbReference type="InterPro" id="IPR051472">
    <property type="entry name" value="T3SS_Stator/FliH"/>
</dbReference>
<evidence type="ECO:0000256" key="2">
    <source>
        <dbReference type="ARBA" id="ARBA00006602"/>
    </source>
</evidence>
<organism evidence="9 10">
    <name type="scientific">Pseudodesulfovibrio portus</name>
    <dbReference type="NCBI Taxonomy" id="231439"/>
    <lineage>
        <taxon>Bacteria</taxon>
        <taxon>Pseudomonadati</taxon>
        <taxon>Thermodesulfobacteriota</taxon>
        <taxon>Desulfovibrionia</taxon>
        <taxon>Desulfovibrionales</taxon>
        <taxon>Desulfovibrionaceae</taxon>
    </lineage>
</organism>
<evidence type="ECO:0000256" key="7">
    <source>
        <dbReference type="ARBA" id="ARBA00023225"/>
    </source>
</evidence>
<comment type="similarity">
    <text evidence="2">Belongs to the FliH family.</text>
</comment>
<dbReference type="InterPro" id="IPR018035">
    <property type="entry name" value="Flagellar_FliH/T3SS_HrpE"/>
</dbReference>
<dbReference type="SUPFAM" id="SSF160527">
    <property type="entry name" value="V-type ATPase subunit E-like"/>
    <property type="match status" value="1"/>
</dbReference>
<dbReference type="EMBL" id="AP026708">
    <property type="protein sequence ID" value="BDQ33283.1"/>
    <property type="molecule type" value="Genomic_DNA"/>
</dbReference>
<accession>A0ABM8APH8</accession>
<keyword evidence="4" id="KW-0813">Transport</keyword>
<dbReference type="PANTHER" id="PTHR34982">
    <property type="entry name" value="YOP PROTEINS TRANSLOCATION PROTEIN L"/>
    <property type="match status" value="1"/>
</dbReference>